<organism evidence="1 2">
    <name type="scientific">Pseudomonas gingeri NCPPB 3146 = LMG 5327</name>
    <dbReference type="NCBI Taxonomy" id="707248"/>
    <lineage>
        <taxon>Bacteria</taxon>
        <taxon>Pseudomonadati</taxon>
        <taxon>Pseudomonadota</taxon>
        <taxon>Gammaproteobacteria</taxon>
        <taxon>Pseudomonadales</taxon>
        <taxon>Pseudomonadaceae</taxon>
        <taxon>Pseudomonas</taxon>
    </lineage>
</organism>
<accession>A0ABX4XXC3</accession>
<comment type="caution">
    <text evidence="1">The sequence shown here is derived from an EMBL/GenBank/DDBJ whole genome shotgun (WGS) entry which is preliminary data.</text>
</comment>
<evidence type="ECO:0000313" key="2">
    <source>
        <dbReference type="Proteomes" id="UP000236232"/>
    </source>
</evidence>
<proteinExistence type="predicted"/>
<protein>
    <submittedName>
        <fullName evidence="1">Uncharacterized protein</fullName>
    </submittedName>
</protein>
<name>A0ABX4XXC3_9PSED</name>
<evidence type="ECO:0000313" key="1">
    <source>
        <dbReference type="EMBL" id="PNQ89765.1"/>
    </source>
</evidence>
<reference evidence="1 2" key="1">
    <citation type="submission" date="2018-01" db="EMBL/GenBank/DDBJ databases">
        <title>Draft Genome Sequence of Pseudomonas gingeri NCPPB 3146 (LMG 5327), a White Line Reaction Producer.</title>
        <authorList>
            <person name="Rokni-Zadeh H."/>
            <person name="Bahrami T."/>
            <person name="Zarvandi S."/>
            <person name="Changi-Ashtiani M."/>
            <person name="De Mot R."/>
        </authorList>
    </citation>
    <scope>NUCLEOTIDE SEQUENCE [LARGE SCALE GENOMIC DNA]</scope>
    <source>
        <strain evidence="2">NCPPB 3146 \ LMG 5327</strain>
    </source>
</reference>
<gene>
    <name evidence="1" type="ORF">CCU68_25270</name>
</gene>
<keyword evidence="2" id="KW-1185">Reference proteome</keyword>
<dbReference type="Proteomes" id="UP000236232">
    <property type="component" value="Unassembled WGS sequence"/>
</dbReference>
<sequence length="132" mass="15015">MALDDIQDDGICSKGALCGEHWHNGMHKWQAKVRIWQTGLRPRRPAVCGERRSQMGKRHSTWYGEINRLTTESLGKPITKSSDRVGEILSLIQDVFLNTDIIVSTELITPHEVRPATKSLRRIRHCMGIMAL</sequence>
<dbReference type="EMBL" id="POWE01000149">
    <property type="protein sequence ID" value="PNQ89765.1"/>
    <property type="molecule type" value="Genomic_DNA"/>
</dbReference>